<dbReference type="Gene3D" id="3.40.630.30">
    <property type="match status" value="1"/>
</dbReference>
<name>A0A1X7KI19_9MICO</name>
<dbReference type="PANTHER" id="PTHR43877">
    <property type="entry name" value="AMINOALKYLPHOSPHONATE N-ACETYLTRANSFERASE-RELATED-RELATED"/>
    <property type="match status" value="1"/>
</dbReference>
<keyword evidence="2" id="KW-0012">Acyltransferase</keyword>
<dbReference type="PANTHER" id="PTHR43877:SF2">
    <property type="entry name" value="AMINOALKYLPHOSPHONATE N-ACETYLTRANSFERASE-RELATED"/>
    <property type="match status" value="1"/>
</dbReference>
<proteinExistence type="predicted"/>
<dbReference type="PROSITE" id="PS51186">
    <property type="entry name" value="GNAT"/>
    <property type="match status" value="1"/>
</dbReference>
<dbReference type="InterPro" id="IPR016181">
    <property type="entry name" value="Acyl_CoA_acyltransferase"/>
</dbReference>
<gene>
    <name evidence="4" type="ORF">SAMN06296010_2511</name>
</gene>
<dbReference type="SUPFAM" id="SSF55729">
    <property type="entry name" value="Acyl-CoA N-acyltransferases (Nat)"/>
    <property type="match status" value="1"/>
</dbReference>
<dbReference type="EMBL" id="FXAY01000004">
    <property type="protein sequence ID" value="SMG40682.1"/>
    <property type="molecule type" value="Genomic_DNA"/>
</dbReference>
<dbReference type="CDD" id="cd04301">
    <property type="entry name" value="NAT_SF"/>
    <property type="match status" value="1"/>
</dbReference>
<evidence type="ECO:0000259" key="3">
    <source>
        <dbReference type="PROSITE" id="PS51186"/>
    </source>
</evidence>
<dbReference type="GO" id="GO:0005840">
    <property type="term" value="C:ribosome"/>
    <property type="evidence" value="ECO:0007669"/>
    <property type="project" value="UniProtKB-KW"/>
</dbReference>
<keyword evidence="4" id="KW-0689">Ribosomal protein</keyword>
<protein>
    <submittedName>
        <fullName evidence="4">Ribosomal protein S18 acetylase RimI</fullName>
    </submittedName>
</protein>
<organism evidence="4 5">
    <name type="scientific">Agreia pratensis</name>
    <dbReference type="NCBI Taxonomy" id="150121"/>
    <lineage>
        <taxon>Bacteria</taxon>
        <taxon>Bacillati</taxon>
        <taxon>Actinomycetota</taxon>
        <taxon>Actinomycetes</taxon>
        <taxon>Micrococcales</taxon>
        <taxon>Microbacteriaceae</taxon>
        <taxon>Agreia</taxon>
    </lineage>
</organism>
<evidence type="ECO:0000313" key="5">
    <source>
        <dbReference type="Proteomes" id="UP000193244"/>
    </source>
</evidence>
<evidence type="ECO:0000256" key="2">
    <source>
        <dbReference type="ARBA" id="ARBA00023315"/>
    </source>
</evidence>
<dbReference type="InterPro" id="IPR000182">
    <property type="entry name" value="GNAT_dom"/>
</dbReference>
<dbReference type="GO" id="GO:0016747">
    <property type="term" value="F:acyltransferase activity, transferring groups other than amino-acyl groups"/>
    <property type="evidence" value="ECO:0007669"/>
    <property type="project" value="InterPro"/>
</dbReference>
<reference evidence="5" key="1">
    <citation type="submission" date="2017-04" db="EMBL/GenBank/DDBJ databases">
        <authorList>
            <person name="Varghese N."/>
            <person name="Submissions S."/>
        </authorList>
    </citation>
    <scope>NUCLEOTIDE SEQUENCE [LARGE SCALE GENOMIC DNA]</scope>
    <source>
        <strain evidence="5">VKM Ac-2510</strain>
    </source>
</reference>
<accession>A0A1X7KI19</accession>
<evidence type="ECO:0000313" key="4">
    <source>
        <dbReference type="EMBL" id="SMG40682.1"/>
    </source>
</evidence>
<dbReference type="InterPro" id="IPR050832">
    <property type="entry name" value="Bact_Acetyltransf"/>
</dbReference>
<feature type="domain" description="N-acetyltransferase" evidence="3">
    <location>
        <begin position="1"/>
        <end position="160"/>
    </location>
</feature>
<dbReference type="AlphaFoldDB" id="A0A1X7KI19"/>
<keyword evidence="1" id="KW-0808">Transferase</keyword>
<keyword evidence="5" id="KW-1185">Reference proteome</keyword>
<dbReference type="STRING" id="150121.SAMN06296010_2511"/>
<dbReference type="Proteomes" id="UP000193244">
    <property type="component" value="Unassembled WGS sequence"/>
</dbReference>
<dbReference type="Pfam" id="PF00583">
    <property type="entry name" value="Acetyltransf_1"/>
    <property type="match status" value="1"/>
</dbReference>
<sequence length="166" mass="18451">MRVRAGTTGDVDAAQSLMGSARRWLHEQSIDQWQDRVPDSTFEKDAERGHFFVVERHGAVIAMVTVADEDDETWPADDVPASYVHRLAVDSTHRGDNLGGRLLSWVEVRAQEAGKQVVRLDCAADNPGLRRFYEARGFSHVGDSSVSDPTGARSLKISLYEKRLDA</sequence>
<keyword evidence="4" id="KW-0687">Ribonucleoprotein</keyword>
<evidence type="ECO:0000256" key="1">
    <source>
        <dbReference type="ARBA" id="ARBA00022679"/>
    </source>
</evidence>